<gene>
    <name evidence="1" type="ORF">O181_002196</name>
</gene>
<dbReference type="EMBL" id="AVOT02000358">
    <property type="protein sequence ID" value="MBW0462481.1"/>
    <property type="molecule type" value="Genomic_DNA"/>
</dbReference>
<name>A0A9Q3BBI1_9BASI</name>
<comment type="caution">
    <text evidence="1">The sequence shown here is derived from an EMBL/GenBank/DDBJ whole genome shotgun (WGS) entry which is preliminary data.</text>
</comment>
<dbReference type="Proteomes" id="UP000765509">
    <property type="component" value="Unassembled WGS sequence"/>
</dbReference>
<evidence type="ECO:0000313" key="2">
    <source>
        <dbReference type="Proteomes" id="UP000765509"/>
    </source>
</evidence>
<evidence type="ECO:0000313" key="1">
    <source>
        <dbReference type="EMBL" id="MBW0462481.1"/>
    </source>
</evidence>
<accession>A0A9Q3BBI1</accession>
<organism evidence="1 2">
    <name type="scientific">Austropuccinia psidii MF-1</name>
    <dbReference type="NCBI Taxonomy" id="1389203"/>
    <lineage>
        <taxon>Eukaryota</taxon>
        <taxon>Fungi</taxon>
        <taxon>Dikarya</taxon>
        <taxon>Basidiomycota</taxon>
        <taxon>Pucciniomycotina</taxon>
        <taxon>Pucciniomycetes</taxon>
        <taxon>Pucciniales</taxon>
        <taxon>Sphaerophragmiaceae</taxon>
        <taxon>Austropuccinia</taxon>
    </lineage>
</organism>
<keyword evidence="2" id="KW-1185">Reference proteome</keyword>
<reference evidence="1" key="1">
    <citation type="submission" date="2021-03" db="EMBL/GenBank/DDBJ databases">
        <title>Draft genome sequence of rust myrtle Austropuccinia psidii MF-1, a brazilian biotype.</title>
        <authorList>
            <person name="Quecine M.C."/>
            <person name="Pachon D.M.R."/>
            <person name="Bonatelli M.L."/>
            <person name="Correr F.H."/>
            <person name="Franceschini L.M."/>
            <person name="Leite T.F."/>
            <person name="Margarido G.R.A."/>
            <person name="Almeida C.A."/>
            <person name="Ferrarezi J.A."/>
            <person name="Labate C.A."/>
        </authorList>
    </citation>
    <scope>NUCLEOTIDE SEQUENCE</scope>
    <source>
        <strain evidence="1">MF-1</strain>
    </source>
</reference>
<proteinExistence type="predicted"/>
<sequence length="114" mass="13329">MVAKIYREDKRPERKVLKGHNCGSTPHLAKTCTKTTKINEVQVIEEVQCAEEKEESDQDSEISEETPVEAYHIENITAFFEFTEVHNPFWKYSEEFYKMINIQNAKVCKTKPSK</sequence>
<dbReference type="AlphaFoldDB" id="A0A9Q3BBI1"/>
<protein>
    <submittedName>
        <fullName evidence="1">Uncharacterized protein</fullName>
    </submittedName>
</protein>